<dbReference type="SUPFAM" id="SSF69618">
    <property type="entry name" value="HemD-like"/>
    <property type="match status" value="1"/>
</dbReference>
<dbReference type="Pfam" id="PF02602">
    <property type="entry name" value="HEM4"/>
    <property type="match status" value="1"/>
</dbReference>
<dbReference type="InterPro" id="IPR003754">
    <property type="entry name" value="4pyrrol_synth_uPrphyn_synth"/>
</dbReference>
<organism evidence="2 3">
    <name type="scientific">Acidovorax soli</name>
    <dbReference type="NCBI Taxonomy" id="592050"/>
    <lineage>
        <taxon>Bacteria</taxon>
        <taxon>Pseudomonadati</taxon>
        <taxon>Pseudomonadota</taxon>
        <taxon>Betaproteobacteria</taxon>
        <taxon>Burkholderiales</taxon>
        <taxon>Comamonadaceae</taxon>
        <taxon>Acidovorax</taxon>
    </lineage>
</organism>
<dbReference type="InterPro" id="IPR036108">
    <property type="entry name" value="4pyrrol_syn_uPrphyn_synt_sf"/>
</dbReference>
<dbReference type="Proteomes" id="UP000199002">
    <property type="component" value="Unassembled WGS sequence"/>
</dbReference>
<dbReference type="STRING" id="592050.SAMN05421875_11366"/>
<dbReference type="GeneID" id="34232451"/>
<dbReference type="EMBL" id="FNQJ01000013">
    <property type="protein sequence ID" value="SEA45040.1"/>
    <property type="molecule type" value="Genomic_DNA"/>
</dbReference>
<accession>A0A1H4BA67</accession>
<dbReference type="GO" id="GO:0004852">
    <property type="term" value="F:uroporphyrinogen-III synthase activity"/>
    <property type="evidence" value="ECO:0007669"/>
    <property type="project" value="InterPro"/>
</dbReference>
<feature type="domain" description="Tetrapyrrole biosynthesis uroporphyrinogen III synthase" evidence="1">
    <location>
        <begin position="17"/>
        <end position="259"/>
    </location>
</feature>
<dbReference type="AlphaFoldDB" id="A0A1H4BA67"/>
<dbReference type="GO" id="GO:0033014">
    <property type="term" value="P:tetrapyrrole biosynthetic process"/>
    <property type="evidence" value="ECO:0007669"/>
    <property type="project" value="InterPro"/>
</dbReference>
<protein>
    <submittedName>
        <fullName evidence="2">Uroporphyrinogen-III synthase</fullName>
    </submittedName>
</protein>
<keyword evidence="3" id="KW-1185">Reference proteome</keyword>
<dbReference type="Gene3D" id="3.40.50.10090">
    <property type="match status" value="2"/>
</dbReference>
<proteinExistence type="predicted"/>
<dbReference type="CDD" id="cd06578">
    <property type="entry name" value="HemD"/>
    <property type="match status" value="1"/>
</dbReference>
<evidence type="ECO:0000313" key="3">
    <source>
        <dbReference type="Proteomes" id="UP000199002"/>
    </source>
</evidence>
<evidence type="ECO:0000313" key="2">
    <source>
        <dbReference type="EMBL" id="SEA45040.1"/>
    </source>
</evidence>
<name>A0A1H4BA67_9BURK</name>
<sequence length="269" mass="28136">MASARIIVTRPAREAARWVEQLGTRGHAAAALPLIAIGPCTDPAARAALAQARAHLDRYRAAMFVSGNAADYFFEQEAPLAPDAIAPSAIKTRAWAPGPGTVQALVHAGVPRERIDSPAPDALQFDSEALWQRVAPQVRAGDRILIVRGCSEGSAPGPGQGRDWLARQIEQAGATVDFVVAYTRGAPRLTPEQTALAHAAASDGSWWLLSSSEALTHLASAVPGLALQAARALATHPRIAQAARAAGFGQVQECRPALDDVMASIESAA</sequence>
<gene>
    <name evidence="2" type="ORF">SAMN05421875_11366</name>
</gene>
<reference evidence="3" key="1">
    <citation type="submission" date="2016-10" db="EMBL/GenBank/DDBJ databases">
        <authorList>
            <person name="Varghese N."/>
            <person name="Submissions S."/>
        </authorList>
    </citation>
    <scope>NUCLEOTIDE SEQUENCE [LARGE SCALE GENOMIC DNA]</scope>
    <source>
        <strain evidence="3">DSM 25157</strain>
    </source>
</reference>
<dbReference type="RefSeq" id="WP_244273674.1">
    <property type="nucleotide sequence ID" value="NZ_CAXIQL010000009.1"/>
</dbReference>
<evidence type="ECO:0000259" key="1">
    <source>
        <dbReference type="Pfam" id="PF02602"/>
    </source>
</evidence>